<protein>
    <submittedName>
        <fullName evidence="1">Pilin glycosylation protein</fullName>
    </submittedName>
</protein>
<accession>A4BST0</accession>
<organism evidence="1 2">
    <name type="scientific">Nitrococcus mobilis Nb-231</name>
    <dbReference type="NCBI Taxonomy" id="314278"/>
    <lineage>
        <taxon>Bacteria</taxon>
        <taxon>Pseudomonadati</taxon>
        <taxon>Pseudomonadota</taxon>
        <taxon>Gammaproteobacteria</taxon>
        <taxon>Chromatiales</taxon>
        <taxon>Ectothiorhodospiraceae</taxon>
        <taxon>Nitrococcus</taxon>
    </lineage>
</organism>
<dbReference type="EMBL" id="AAOF01000011">
    <property type="protein sequence ID" value="EAR21174.1"/>
    <property type="molecule type" value="Genomic_DNA"/>
</dbReference>
<dbReference type="HOGENOM" id="CLU_2181083_0_0_6"/>
<dbReference type="eggNOG" id="COG0399">
    <property type="taxonomic scope" value="Bacteria"/>
</dbReference>
<comment type="caution">
    <text evidence="1">The sequence shown here is derived from an EMBL/GenBank/DDBJ whole genome shotgun (WGS) entry which is preliminary data.</text>
</comment>
<evidence type="ECO:0000313" key="2">
    <source>
        <dbReference type="Proteomes" id="UP000003374"/>
    </source>
</evidence>
<sequence>MTRRGARLGVARARHRGGRRGRSNAAACNLKVIEECAQAHGIPALHGSCPKVYREMAFDGLGCCPAERLPIAWVLGETSLMLPVHSALTGADLDRFCAGRNEVLEKASS</sequence>
<dbReference type="InterPro" id="IPR015422">
    <property type="entry name" value="PyrdxlP-dep_Trfase_small"/>
</dbReference>
<evidence type="ECO:0000313" key="1">
    <source>
        <dbReference type="EMBL" id="EAR21174.1"/>
    </source>
</evidence>
<gene>
    <name evidence="1" type="ORF">NB231_00595</name>
</gene>
<dbReference type="AlphaFoldDB" id="A4BST0"/>
<dbReference type="OrthoDB" id="9804264at2"/>
<proteinExistence type="predicted"/>
<keyword evidence="2" id="KW-1185">Reference proteome</keyword>
<dbReference type="STRING" id="314278.NB231_00595"/>
<dbReference type="Proteomes" id="UP000003374">
    <property type="component" value="Unassembled WGS sequence"/>
</dbReference>
<dbReference type="RefSeq" id="WP_004998766.1">
    <property type="nucleotide sequence ID" value="NZ_CH672427.1"/>
</dbReference>
<dbReference type="Gene3D" id="3.90.1150.10">
    <property type="entry name" value="Aspartate Aminotransferase, domain 1"/>
    <property type="match status" value="1"/>
</dbReference>
<name>A4BST0_9GAMM</name>
<reference evidence="1 2" key="1">
    <citation type="submission" date="2006-02" db="EMBL/GenBank/DDBJ databases">
        <authorList>
            <person name="Waterbury J."/>
            <person name="Ferriera S."/>
            <person name="Johnson J."/>
            <person name="Kravitz S."/>
            <person name="Halpern A."/>
            <person name="Remington K."/>
            <person name="Beeson K."/>
            <person name="Tran B."/>
            <person name="Rogers Y.-H."/>
            <person name="Friedman R."/>
            <person name="Venter J.C."/>
        </authorList>
    </citation>
    <scope>NUCLEOTIDE SEQUENCE [LARGE SCALE GENOMIC DNA]</scope>
    <source>
        <strain evidence="1 2">Nb-231</strain>
    </source>
</reference>